<evidence type="ECO:0000256" key="4">
    <source>
        <dbReference type="SAM" id="MobiDB-lite"/>
    </source>
</evidence>
<dbReference type="PANTHER" id="PTHR19848:SF0">
    <property type="entry name" value="NOTCHLESS PROTEIN HOMOLOG 1"/>
    <property type="match status" value="1"/>
</dbReference>
<accession>A0ABV1VME8</accession>
<dbReference type="SMART" id="SM00320">
    <property type="entry name" value="WD40"/>
    <property type="match status" value="5"/>
</dbReference>
<evidence type="ECO:0000256" key="2">
    <source>
        <dbReference type="ARBA" id="ARBA00022737"/>
    </source>
</evidence>
<feature type="domain" description="Orc1-like AAA ATPase" evidence="5">
    <location>
        <begin position="305"/>
        <end position="451"/>
    </location>
</feature>
<dbReference type="InterPro" id="IPR011047">
    <property type="entry name" value="Quinoprotein_ADH-like_sf"/>
</dbReference>
<feature type="region of interest" description="Disordered" evidence="4">
    <location>
        <begin position="1184"/>
        <end position="1207"/>
    </location>
</feature>
<sequence>MTREPAPDTFARRLVVIAVSEYDDGSAAEQEAFGKAITAQVTAVKDWWAHPSLDDERRFEPSEAKQLHDLRDLRTFLLEEDLGNADDDEALVVYITGHGLAPTNSPQHFLQLRDTYVDRPYATAFPTAEIITTVLDSHATHVLVMVDSCFSGQLEAELKTTLRGLRQERRALASLVVVVAGNDQSTPSLNAFANVLRAVQAHCEDEANGFAGPHLSWQDWKTILRKVFDQSTMANVEFVWPTPSATVERAQEQLSPCLPNPGHKGIEPVLKASAHQVGWTRAQLDTFWISRAAGASELDSPGWYFTGRTELVKRILSFLTGAEGVLIVTGVAGSGKSALLARTVTLSDSRFRADETYRELVTQIPAELQVPEGSVDAAVLARNTDPDELARALCEALEADPGEGIPSRAAGPVSGHLARLRNLLQSEARQRGEPLTLVIDGIDEAKNPTRVITDLLRPLSDLRMPDERPGVRLLLGIRSTRPDTSAAAEAPASRAQTPDLLDLLVRATAASAPIRTDGPDTAQDIAPYVHALLGAPYAGQEDGEMPSVPPLGRHAELAEAVAREVTPSFLDARIAAERLRARCILPDPEDPEWLQSLREGTEALLREDLRDVADTHSTAAEQLMSALRATALAYGAGLPWADIWPAAVDCLSPTSVADPDDVIRKVWDSRLSGYLTNAVEDGRTVYRPVHERISETLRYAPRTLLGASENGVRERLSDEEISDSHRALVRAFERLIPRAGDQIAPHPYLRRHLVAHAAAAKVLDGSHVPAHFLPWETSGTVRGALGLPANPTRRTLHLASWARIEPFLADAPPSARADSLALAALGMVREYDGTALNTQDPTEGEATPTARSENDVAPAHPRVVPRWNELRVPGNLLGRTQAEVSSLVSFTLPDGTVLVAAGDSGGEVRLWDPLTGTDFGLPVRRGPYARALAVLAGRRGEPLLAVGCAKGAWLYDPQSGHVDHLPVSAPVYALAVISTAGGGTRLALGTAEGLVICDPLAREVLSRTPRATMWGDSIKALAALQLPTGQTLIALGGEGSTVEVLDAESLTLVSEVGGQGRGVSALALYVGSDGRPRLAAASRSTGRVRNYDAWTGKENATAVIRESAVTICLYPAARDSRTETLLALGPSRGGSVRLWDPETGLAVCDFAANHDKRVKGLTVLDAGEKAPRLVSGSDDHAVRVWDPSTPLSRRSNRQEEPRDGSIMVPFPVRGDTVLLLRSKSLRSLNVTSVVTGEVRQQIHLPEEVAFQGLTAVTSHLWPDGSVSVIAGTYGGGIVRWDQENGWVRMPDPTRTALSRPVHDLTDMVSSRPAHDLTRIRALTTFRVDGTDQVFVVSGTSSGTVSFHDLATGEPWPVVRASHAIRALAALPSTEGTIVAYSSAAAVRFCRPGQPSEGRLPSRIGIVGCLTTWTAEDGTVFLATGGSDGIVRLWSPDALRQEALPVLHGHQGPVTAITSFRASPTTPPLLATVGQRDTTVRVWEPRTGEELTRIVTGAALTSLCAPPAWDDPKVADPVLVFGGTAGAGAVSVRL</sequence>
<evidence type="ECO:0000313" key="7">
    <source>
        <dbReference type="Proteomes" id="UP001490330"/>
    </source>
</evidence>
<name>A0ABV1VME8_9ACTN</name>
<evidence type="ECO:0000259" key="5">
    <source>
        <dbReference type="Pfam" id="PF13191"/>
    </source>
</evidence>
<dbReference type="RefSeq" id="WP_350715306.1">
    <property type="nucleotide sequence ID" value="NZ_JBEPCO010000002.1"/>
</dbReference>
<dbReference type="SUPFAM" id="SSF52540">
    <property type="entry name" value="P-loop containing nucleoside triphosphate hydrolases"/>
    <property type="match status" value="1"/>
</dbReference>
<proteinExistence type="predicted"/>
<protein>
    <submittedName>
        <fullName evidence="6">AAA family ATPase</fullName>
    </submittedName>
</protein>
<organism evidence="6 7">
    <name type="scientific">Streptomyces flaveolus</name>
    <dbReference type="NCBI Taxonomy" id="67297"/>
    <lineage>
        <taxon>Bacteria</taxon>
        <taxon>Bacillati</taxon>
        <taxon>Actinomycetota</taxon>
        <taxon>Actinomycetes</taxon>
        <taxon>Kitasatosporales</taxon>
        <taxon>Streptomycetaceae</taxon>
        <taxon>Streptomyces</taxon>
    </lineage>
</organism>
<dbReference type="Pfam" id="PF13191">
    <property type="entry name" value="AAA_16"/>
    <property type="match status" value="1"/>
</dbReference>
<dbReference type="InterPro" id="IPR015943">
    <property type="entry name" value="WD40/YVTN_repeat-like_dom_sf"/>
</dbReference>
<dbReference type="EMBL" id="JBEPCV010000030">
    <property type="protein sequence ID" value="MER6907261.1"/>
    <property type="molecule type" value="Genomic_DNA"/>
</dbReference>
<comment type="caution">
    <text evidence="6">The sequence shown here is derived from an EMBL/GenBank/DDBJ whole genome shotgun (WGS) entry which is preliminary data.</text>
</comment>
<dbReference type="PROSITE" id="PS50082">
    <property type="entry name" value="WD_REPEATS_2"/>
    <property type="match status" value="1"/>
</dbReference>
<evidence type="ECO:0000313" key="6">
    <source>
        <dbReference type="EMBL" id="MER6907261.1"/>
    </source>
</evidence>
<dbReference type="PANTHER" id="PTHR19848">
    <property type="entry name" value="WD40 REPEAT PROTEIN"/>
    <property type="match status" value="1"/>
</dbReference>
<keyword evidence="1 3" id="KW-0853">WD repeat</keyword>
<feature type="repeat" description="WD" evidence="3">
    <location>
        <begin position="1173"/>
        <end position="1186"/>
    </location>
</feature>
<feature type="region of interest" description="Disordered" evidence="4">
    <location>
        <begin position="835"/>
        <end position="857"/>
    </location>
</feature>
<gene>
    <name evidence="6" type="ORF">ABT322_26720</name>
</gene>
<dbReference type="InterPro" id="IPR027417">
    <property type="entry name" value="P-loop_NTPase"/>
</dbReference>
<evidence type="ECO:0000256" key="1">
    <source>
        <dbReference type="ARBA" id="ARBA00022574"/>
    </source>
</evidence>
<dbReference type="Gene3D" id="3.40.50.300">
    <property type="entry name" value="P-loop containing nucleotide triphosphate hydrolases"/>
    <property type="match status" value="1"/>
</dbReference>
<dbReference type="Pfam" id="PF00400">
    <property type="entry name" value="WD40"/>
    <property type="match status" value="2"/>
</dbReference>
<evidence type="ECO:0000256" key="3">
    <source>
        <dbReference type="PROSITE-ProRule" id="PRU00221"/>
    </source>
</evidence>
<dbReference type="SUPFAM" id="SSF50998">
    <property type="entry name" value="Quinoprotein alcohol dehydrogenase-like"/>
    <property type="match status" value="1"/>
</dbReference>
<dbReference type="Proteomes" id="UP001490330">
    <property type="component" value="Unassembled WGS sequence"/>
</dbReference>
<dbReference type="Gene3D" id="2.130.10.10">
    <property type="entry name" value="YVTN repeat-like/Quinoprotein amine dehydrogenase"/>
    <property type="match status" value="3"/>
</dbReference>
<keyword evidence="7" id="KW-1185">Reference proteome</keyword>
<reference evidence="6 7" key="1">
    <citation type="submission" date="2024-06" db="EMBL/GenBank/DDBJ databases">
        <title>The Natural Products Discovery Center: Release of the First 8490 Sequenced Strains for Exploring Actinobacteria Biosynthetic Diversity.</title>
        <authorList>
            <person name="Kalkreuter E."/>
            <person name="Kautsar S.A."/>
            <person name="Yang D."/>
            <person name="Bader C.D."/>
            <person name="Teijaro C.N."/>
            <person name="Fluegel L."/>
            <person name="Davis C.M."/>
            <person name="Simpson J.R."/>
            <person name="Lauterbach L."/>
            <person name="Steele A.D."/>
            <person name="Gui C."/>
            <person name="Meng S."/>
            <person name="Li G."/>
            <person name="Viehrig K."/>
            <person name="Ye F."/>
            <person name="Su P."/>
            <person name="Kiefer A.F."/>
            <person name="Nichols A."/>
            <person name="Cepeda A.J."/>
            <person name="Yan W."/>
            <person name="Fan B."/>
            <person name="Jiang Y."/>
            <person name="Adhikari A."/>
            <person name="Zheng C.-J."/>
            <person name="Schuster L."/>
            <person name="Cowan T.M."/>
            <person name="Smanski M.J."/>
            <person name="Chevrette M.G."/>
            <person name="De Carvalho L.P.S."/>
            <person name="Shen B."/>
        </authorList>
    </citation>
    <scope>NUCLEOTIDE SEQUENCE [LARGE SCALE GENOMIC DNA]</scope>
    <source>
        <strain evidence="6 7">NPDC000632</strain>
    </source>
</reference>
<dbReference type="InterPro" id="IPR001680">
    <property type="entry name" value="WD40_rpt"/>
</dbReference>
<keyword evidence="2" id="KW-0677">Repeat</keyword>
<dbReference type="InterPro" id="IPR041664">
    <property type="entry name" value="AAA_16"/>
</dbReference>